<keyword evidence="1" id="KW-0805">Transcription regulation</keyword>
<evidence type="ECO:0000313" key="5">
    <source>
        <dbReference type="EMBL" id="MFD0960848.1"/>
    </source>
</evidence>
<comment type="caution">
    <text evidence="5">The sequence shown here is derived from an EMBL/GenBank/DDBJ whole genome shotgun (WGS) entry which is preliminary data.</text>
</comment>
<proteinExistence type="predicted"/>
<keyword evidence="3" id="KW-0804">Transcription</keyword>
<reference evidence="6" key="1">
    <citation type="journal article" date="2019" name="Int. J. Syst. Evol. Microbiol.">
        <title>The Global Catalogue of Microorganisms (GCM) 10K type strain sequencing project: providing services to taxonomists for standard genome sequencing and annotation.</title>
        <authorList>
            <consortium name="The Broad Institute Genomics Platform"/>
            <consortium name="The Broad Institute Genome Sequencing Center for Infectious Disease"/>
            <person name="Wu L."/>
            <person name="Ma J."/>
        </authorList>
    </citation>
    <scope>NUCLEOTIDE SEQUENCE [LARGE SCALE GENOMIC DNA]</scope>
    <source>
        <strain evidence="6">CCUG 59129</strain>
    </source>
</reference>
<keyword evidence="2" id="KW-0238">DNA-binding</keyword>
<dbReference type="RefSeq" id="WP_377565696.1">
    <property type="nucleotide sequence ID" value="NZ_JBHTJZ010000024.1"/>
</dbReference>
<dbReference type="InterPro" id="IPR036390">
    <property type="entry name" value="WH_DNA-bd_sf"/>
</dbReference>
<evidence type="ECO:0000256" key="3">
    <source>
        <dbReference type="ARBA" id="ARBA00023163"/>
    </source>
</evidence>
<dbReference type="Pfam" id="PF00392">
    <property type="entry name" value="GntR"/>
    <property type="match status" value="1"/>
</dbReference>
<accession>A0ABW3HTI4</accession>
<organism evidence="5 6">
    <name type="scientific">Paenibacillus chungangensis</name>
    <dbReference type="NCBI Taxonomy" id="696535"/>
    <lineage>
        <taxon>Bacteria</taxon>
        <taxon>Bacillati</taxon>
        <taxon>Bacillota</taxon>
        <taxon>Bacilli</taxon>
        <taxon>Bacillales</taxon>
        <taxon>Paenibacillaceae</taxon>
        <taxon>Paenibacillus</taxon>
    </lineage>
</organism>
<sequence length="473" mass="54184">MSVNEQNENGRKHFRKKLEHMIHTLRDDMLAGRRRPGEFLPSERELVKQFHLSNKLVRVGLEKLVEEQLLEKIPRVGNRVADPLPCLPVTLKLGYHASLQREARLLDAIEAFQQEYPHIRVHSLPIAFDRYSEYAQEYLESGMLDIISMNYNNFYDFQSRGQLDRLEPLQQLGGLYPGLNELFQADGRQYVRPLVFSPLVLCYNRDHLAEAGIAEPFRPQSWDELIAAAASLTIENVRFGFYFFLHSKNRWPVFLLQNGSGQAGGEDDISLKVERIVRALSKLREMIYAPQSFPTFLAESEADAEALFKQGKLSIIMTSYLAMNALVSEEREGRQRYAIAPLPTLSVPANILMSVGLAISRASEQKAAAGLFLDFMTSSRMQMMIRQRTTSIPVLQEAAQWQGDEEQQPVGYALFRQETPFMKAFTETGLSVDELDMIFQEARIYWSKLQSEDDMRDKLYRILDNGSTQSRGL</sequence>
<dbReference type="EMBL" id="JBHTJZ010000024">
    <property type="protein sequence ID" value="MFD0960848.1"/>
    <property type="molecule type" value="Genomic_DNA"/>
</dbReference>
<dbReference type="InterPro" id="IPR006059">
    <property type="entry name" value="SBP"/>
</dbReference>
<dbReference type="InterPro" id="IPR000524">
    <property type="entry name" value="Tscrpt_reg_HTH_GntR"/>
</dbReference>
<dbReference type="PROSITE" id="PS50949">
    <property type="entry name" value="HTH_GNTR"/>
    <property type="match status" value="1"/>
</dbReference>
<evidence type="ECO:0000313" key="6">
    <source>
        <dbReference type="Proteomes" id="UP001596989"/>
    </source>
</evidence>
<dbReference type="Proteomes" id="UP001596989">
    <property type="component" value="Unassembled WGS sequence"/>
</dbReference>
<evidence type="ECO:0000256" key="1">
    <source>
        <dbReference type="ARBA" id="ARBA00023015"/>
    </source>
</evidence>
<dbReference type="Pfam" id="PF13416">
    <property type="entry name" value="SBP_bac_8"/>
    <property type="match status" value="1"/>
</dbReference>
<dbReference type="Gene3D" id="1.10.10.10">
    <property type="entry name" value="Winged helix-like DNA-binding domain superfamily/Winged helix DNA-binding domain"/>
    <property type="match status" value="1"/>
</dbReference>
<dbReference type="InterPro" id="IPR050490">
    <property type="entry name" value="Bact_solute-bd_prot1"/>
</dbReference>
<name>A0ABW3HTI4_9BACL</name>
<dbReference type="PANTHER" id="PTHR43649:SF12">
    <property type="entry name" value="DIACETYLCHITOBIOSE BINDING PROTEIN DASA"/>
    <property type="match status" value="1"/>
</dbReference>
<dbReference type="SUPFAM" id="SSF46785">
    <property type="entry name" value="Winged helix' DNA-binding domain"/>
    <property type="match status" value="1"/>
</dbReference>
<feature type="domain" description="HTH gntR-type" evidence="4">
    <location>
        <begin position="15"/>
        <end position="83"/>
    </location>
</feature>
<dbReference type="InterPro" id="IPR036388">
    <property type="entry name" value="WH-like_DNA-bd_sf"/>
</dbReference>
<protein>
    <submittedName>
        <fullName evidence="5">Extracellular solute-binding protein</fullName>
    </submittedName>
</protein>
<evidence type="ECO:0000259" key="4">
    <source>
        <dbReference type="PROSITE" id="PS50949"/>
    </source>
</evidence>
<evidence type="ECO:0000256" key="2">
    <source>
        <dbReference type="ARBA" id="ARBA00023125"/>
    </source>
</evidence>
<dbReference type="SUPFAM" id="SSF53850">
    <property type="entry name" value="Periplasmic binding protein-like II"/>
    <property type="match status" value="1"/>
</dbReference>
<dbReference type="PANTHER" id="PTHR43649">
    <property type="entry name" value="ARABINOSE-BINDING PROTEIN-RELATED"/>
    <property type="match status" value="1"/>
</dbReference>
<dbReference type="Gene3D" id="3.40.190.10">
    <property type="entry name" value="Periplasmic binding protein-like II"/>
    <property type="match status" value="1"/>
</dbReference>
<dbReference type="SMART" id="SM00345">
    <property type="entry name" value="HTH_GNTR"/>
    <property type="match status" value="1"/>
</dbReference>
<keyword evidence="6" id="KW-1185">Reference proteome</keyword>
<gene>
    <name evidence="5" type="ORF">ACFQ2I_15765</name>
</gene>